<feature type="region of interest" description="Disordered" evidence="1">
    <location>
        <begin position="42"/>
        <end position="117"/>
    </location>
</feature>
<feature type="chain" id="PRO_5017052336" description="DUF3106 domain-containing protein" evidence="2">
    <location>
        <begin position="34"/>
        <end position="117"/>
    </location>
</feature>
<evidence type="ECO:0000313" key="3">
    <source>
        <dbReference type="EMBL" id="RDI18166.1"/>
    </source>
</evidence>
<accession>A0A370F885</accession>
<comment type="caution">
    <text evidence="3">The sequence shown here is derived from an EMBL/GenBank/DDBJ whole genome shotgun (WGS) entry which is preliminary data.</text>
</comment>
<reference evidence="3 4" key="1">
    <citation type="submission" date="2018-07" db="EMBL/GenBank/DDBJ databases">
        <title>Genomic Encyclopedia of Type Strains, Phase IV (KMG-IV): sequencing the most valuable type-strain genomes for metagenomic binning, comparative biology and taxonomic classification.</title>
        <authorList>
            <person name="Goeker M."/>
        </authorList>
    </citation>
    <scope>NUCLEOTIDE SEQUENCE [LARGE SCALE GENOMIC DNA]</scope>
    <source>
        <strain evidence="3 4">DSM 21352</strain>
    </source>
</reference>
<dbReference type="OrthoDB" id="10011008at2"/>
<evidence type="ECO:0000256" key="2">
    <source>
        <dbReference type="SAM" id="SignalP"/>
    </source>
</evidence>
<name>A0A370F885_9BURK</name>
<protein>
    <recommendedName>
        <fullName evidence="5">DUF3106 domain-containing protein</fullName>
    </recommendedName>
</protein>
<evidence type="ECO:0000256" key="1">
    <source>
        <dbReference type="SAM" id="MobiDB-lite"/>
    </source>
</evidence>
<organism evidence="3 4">
    <name type="scientific">Pseudacidovorax intermedius</name>
    <dbReference type="NCBI Taxonomy" id="433924"/>
    <lineage>
        <taxon>Bacteria</taxon>
        <taxon>Pseudomonadati</taxon>
        <taxon>Pseudomonadota</taxon>
        <taxon>Betaproteobacteria</taxon>
        <taxon>Burkholderiales</taxon>
        <taxon>Comamonadaceae</taxon>
        <taxon>Pseudacidovorax</taxon>
    </lineage>
</organism>
<sequence>MTTACCFLRSTPGFGLAVVMAAAGATLAPAAWAAEGPRWQAQAAHQRAMSQEDAATEAAMRQLSPAQRAELREQLRSEWNARHPADGGGADPAAARADGSPPRRGWNLPFPWRDPRH</sequence>
<feature type="signal peptide" evidence="2">
    <location>
        <begin position="1"/>
        <end position="33"/>
    </location>
</feature>
<feature type="compositionally biased region" description="Low complexity" evidence="1">
    <location>
        <begin position="91"/>
        <end position="105"/>
    </location>
</feature>
<keyword evidence="2" id="KW-0732">Signal</keyword>
<evidence type="ECO:0000313" key="4">
    <source>
        <dbReference type="Proteomes" id="UP000255265"/>
    </source>
</evidence>
<dbReference type="EMBL" id="QQAV01000015">
    <property type="protein sequence ID" value="RDI18166.1"/>
    <property type="molecule type" value="Genomic_DNA"/>
</dbReference>
<feature type="compositionally biased region" description="Basic and acidic residues" evidence="1">
    <location>
        <begin position="69"/>
        <end position="85"/>
    </location>
</feature>
<keyword evidence="4" id="KW-1185">Reference proteome</keyword>
<proteinExistence type="predicted"/>
<gene>
    <name evidence="3" type="ORF">DFR41_11582</name>
</gene>
<dbReference type="AlphaFoldDB" id="A0A370F885"/>
<dbReference type="RefSeq" id="WP_114804740.1">
    <property type="nucleotide sequence ID" value="NZ_QQAV01000015.1"/>
</dbReference>
<evidence type="ECO:0008006" key="5">
    <source>
        <dbReference type="Google" id="ProtNLM"/>
    </source>
</evidence>
<dbReference type="Proteomes" id="UP000255265">
    <property type="component" value="Unassembled WGS sequence"/>
</dbReference>